<dbReference type="SUPFAM" id="SSF54897">
    <property type="entry name" value="Protease propeptides/inhibitors"/>
    <property type="match status" value="1"/>
</dbReference>
<evidence type="ECO:0000256" key="7">
    <source>
        <dbReference type="ARBA" id="ARBA00022801"/>
    </source>
</evidence>
<evidence type="ECO:0000256" key="9">
    <source>
        <dbReference type="ARBA" id="ARBA00023049"/>
    </source>
</evidence>
<dbReference type="Gene3D" id="3.30.70.340">
    <property type="entry name" value="Metallocarboxypeptidase-like"/>
    <property type="match status" value="1"/>
</dbReference>
<dbReference type="PRINTS" id="PR00765">
    <property type="entry name" value="CRBOXYPTASEA"/>
</dbReference>
<dbReference type="Pfam" id="PF02244">
    <property type="entry name" value="Propep_M14"/>
    <property type="match status" value="1"/>
</dbReference>
<evidence type="ECO:0000256" key="3">
    <source>
        <dbReference type="ARBA" id="ARBA00022645"/>
    </source>
</evidence>
<comment type="caution">
    <text evidence="13">The sequence shown here is derived from an EMBL/GenBank/DDBJ whole genome shotgun (WGS) entry which is preliminary data.</text>
</comment>
<dbReference type="PANTHER" id="PTHR11705:SF91">
    <property type="entry name" value="FI01817P-RELATED"/>
    <property type="match status" value="1"/>
</dbReference>
<evidence type="ECO:0000256" key="6">
    <source>
        <dbReference type="ARBA" id="ARBA00022729"/>
    </source>
</evidence>
<dbReference type="Gene3D" id="3.40.630.10">
    <property type="entry name" value="Zn peptidases"/>
    <property type="match status" value="1"/>
</dbReference>
<protein>
    <recommendedName>
        <fullName evidence="12">Peptidase M14 domain-containing protein</fullName>
    </recommendedName>
</protein>
<keyword evidence="9" id="KW-0482">Metalloprotease</keyword>
<keyword evidence="14" id="KW-1185">Reference proteome</keyword>
<feature type="domain" description="Peptidase M14" evidence="12">
    <location>
        <begin position="162"/>
        <end position="452"/>
    </location>
</feature>
<evidence type="ECO:0000256" key="11">
    <source>
        <dbReference type="PROSITE-ProRule" id="PRU01379"/>
    </source>
</evidence>
<organism evidence="13 14">
    <name type="scientific">Daphnia sinensis</name>
    <dbReference type="NCBI Taxonomy" id="1820382"/>
    <lineage>
        <taxon>Eukaryota</taxon>
        <taxon>Metazoa</taxon>
        <taxon>Ecdysozoa</taxon>
        <taxon>Arthropoda</taxon>
        <taxon>Crustacea</taxon>
        <taxon>Branchiopoda</taxon>
        <taxon>Diplostraca</taxon>
        <taxon>Cladocera</taxon>
        <taxon>Anomopoda</taxon>
        <taxon>Daphniidae</taxon>
        <taxon>Daphnia</taxon>
        <taxon>Daphnia similis group</taxon>
    </lineage>
</organism>
<proteinExistence type="inferred from homology"/>
<keyword evidence="10" id="KW-1015">Disulfide bond</keyword>
<dbReference type="GO" id="GO:0005615">
    <property type="term" value="C:extracellular space"/>
    <property type="evidence" value="ECO:0007669"/>
    <property type="project" value="TreeGrafter"/>
</dbReference>
<dbReference type="InterPro" id="IPR036990">
    <property type="entry name" value="M14A-like_propep"/>
</dbReference>
<keyword evidence="7" id="KW-0378">Hydrolase</keyword>
<dbReference type="Proteomes" id="UP000820818">
    <property type="component" value="Linkage Group LG8"/>
</dbReference>
<dbReference type="CDD" id="cd03860">
    <property type="entry name" value="M14_CP_A-B_like"/>
    <property type="match status" value="1"/>
</dbReference>
<feature type="active site" description="Proton donor/acceptor" evidence="11">
    <location>
        <position position="418"/>
    </location>
</feature>
<dbReference type="GO" id="GO:0006508">
    <property type="term" value="P:proteolysis"/>
    <property type="evidence" value="ECO:0007669"/>
    <property type="project" value="UniProtKB-KW"/>
</dbReference>
<keyword evidence="8" id="KW-0862">Zinc</keyword>
<evidence type="ECO:0000313" key="13">
    <source>
        <dbReference type="EMBL" id="KAI9553944.1"/>
    </source>
</evidence>
<keyword evidence="4" id="KW-0645">Protease</keyword>
<evidence type="ECO:0000256" key="2">
    <source>
        <dbReference type="ARBA" id="ARBA00005988"/>
    </source>
</evidence>
<reference evidence="13 14" key="1">
    <citation type="submission" date="2022-05" db="EMBL/GenBank/DDBJ databases">
        <title>A multi-omics perspective on studying reproductive biology in Daphnia sinensis.</title>
        <authorList>
            <person name="Jia J."/>
        </authorList>
    </citation>
    <scope>NUCLEOTIDE SEQUENCE [LARGE SCALE GENOMIC DNA]</scope>
    <source>
        <strain evidence="13 14">WSL</strain>
    </source>
</reference>
<accession>A0AAD5KKF4</accession>
<evidence type="ECO:0000256" key="4">
    <source>
        <dbReference type="ARBA" id="ARBA00022670"/>
    </source>
</evidence>
<keyword evidence="3" id="KW-0121">Carboxypeptidase</keyword>
<dbReference type="SMART" id="SM00631">
    <property type="entry name" value="Zn_pept"/>
    <property type="match status" value="1"/>
</dbReference>
<dbReference type="GO" id="GO:0008270">
    <property type="term" value="F:zinc ion binding"/>
    <property type="evidence" value="ECO:0007669"/>
    <property type="project" value="InterPro"/>
</dbReference>
<sequence>MSGHFDEELSSLLPFSVHRCNSELCLPHAMYLLLAALIFNCLFIVCLTAPQDHVSTEEVVSYSRFQLWSITPHNKEGCDFLRKIQRDYDLDVWKESRSGNSTMDLLIPPDFQMELKLRLADAKISYVVTIRDVQTVIDNANSNVTIRDEISKAQGHNMDWNNYHRLNDIYDYLNYLEDSYPQIVKLITIGWSYEGRPLYVVRISSASSPDTNPAIWIDGETHAREWISSALATYIIHQLVEVDGNQGLLSNVDWYIMPMINPDGYEFTHTKNRLWRKSRSRPGKFCRGVDLNRNFGYKWGGLGAGRNPCSETFRGPAAFSEPETAAVSEFIQSKSSKIKVFLSFHSFGQLLLLPWAHSHPAVYPPDYDELLELAKNAASKFVRFKFSVGNTVELLYTASGNSVDWAKSIGIKYTYCVELGNIGIYGFILPPSLILPTCEDFFPALKVFADMAATMTN</sequence>
<dbReference type="InterPro" id="IPR000834">
    <property type="entry name" value="Peptidase_M14"/>
</dbReference>
<dbReference type="GO" id="GO:0004181">
    <property type="term" value="F:metallocarboxypeptidase activity"/>
    <property type="evidence" value="ECO:0007669"/>
    <property type="project" value="InterPro"/>
</dbReference>
<evidence type="ECO:0000259" key="12">
    <source>
        <dbReference type="PROSITE" id="PS52035"/>
    </source>
</evidence>
<evidence type="ECO:0000256" key="1">
    <source>
        <dbReference type="ARBA" id="ARBA00001947"/>
    </source>
</evidence>
<keyword evidence="5" id="KW-0479">Metal-binding</keyword>
<evidence type="ECO:0000256" key="5">
    <source>
        <dbReference type="ARBA" id="ARBA00022723"/>
    </source>
</evidence>
<dbReference type="SUPFAM" id="SSF53187">
    <property type="entry name" value="Zn-dependent exopeptidases"/>
    <property type="match status" value="1"/>
</dbReference>
<evidence type="ECO:0000256" key="8">
    <source>
        <dbReference type="ARBA" id="ARBA00022833"/>
    </source>
</evidence>
<gene>
    <name evidence="13" type="ORF">GHT06_019215</name>
</gene>
<comment type="similarity">
    <text evidence="2 11">Belongs to the peptidase M14 family.</text>
</comment>
<dbReference type="PROSITE" id="PS52035">
    <property type="entry name" value="PEPTIDASE_M14"/>
    <property type="match status" value="1"/>
</dbReference>
<dbReference type="FunFam" id="3.40.630.10:FF:000001">
    <property type="entry name" value="Carboxypeptidase B"/>
    <property type="match status" value="1"/>
</dbReference>
<name>A0AAD5KKF4_9CRUS</name>
<keyword evidence="6" id="KW-0732">Signal</keyword>
<evidence type="ECO:0000256" key="10">
    <source>
        <dbReference type="ARBA" id="ARBA00023157"/>
    </source>
</evidence>
<dbReference type="InterPro" id="IPR003146">
    <property type="entry name" value="M14A_act_pep"/>
</dbReference>
<evidence type="ECO:0000313" key="14">
    <source>
        <dbReference type="Proteomes" id="UP000820818"/>
    </source>
</evidence>
<dbReference type="Pfam" id="PF00246">
    <property type="entry name" value="Peptidase_M14"/>
    <property type="match status" value="1"/>
</dbReference>
<dbReference type="AlphaFoldDB" id="A0AAD5KKF4"/>
<comment type="cofactor">
    <cofactor evidence="1">
        <name>Zn(2+)</name>
        <dbReference type="ChEBI" id="CHEBI:29105"/>
    </cofactor>
</comment>
<dbReference type="EMBL" id="WJBH02000008">
    <property type="protein sequence ID" value="KAI9553944.1"/>
    <property type="molecule type" value="Genomic_DNA"/>
</dbReference>
<dbReference type="PANTHER" id="PTHR11705">
    <property type="entry name" value="PROTEASE FAMILY M14 CARBOXYPEPTIDASE A,B"/>
    <property type="match status" value="1"/>
</dbReference>